<reference evidence="6 7" key="1">
    <citation type="submission" date="2016-10" db="EMBL/GenBank/DDBJ databases">
        <authorList>
            <person name="de Groot N.N."/>
        </authorList>
    </citation>
    <scope>NUCLEOTIDE SEQUENCE [LARGE SCALE GENOMIC DNA]</scope>
    <source>
        <strain evidence="6 7">CGMCC 4.5506</strain>
    </source>
</reference>
<dbReference type="GO" id="GO:0005886">
    <property type="term" value="C:plasma membrane"/>
    <property type="evidence" value="ECO:0007669"/>
    <property type="project" value="TreeGrafter"/>
</dbReference>
<organism evidence="6 7">
    <name type="scientific">Prauserella marina</name>
    <dbReference type="NCBI Taxonomy" id="530584"/>
    <lineage>
        <taxon>Bacteria</taxon>
        <taxon>Bacillati</taxon>
        <taxon>Actinomycetota</taxon>
        <taxon>Actinomycetes</taxon>
        <taxon>Pseudonocardiales</taxon>
        <taxon>Pseudonocardiaceae</taxon>
        <taxon>Prauserella</taxon>
    </lineage>
</organism>
<dbReference type="EMBL" id="FMZE01000003">
    <property type="protein sequence ID" value="SDC64326.1"/>
    <property type="molecule type" value="Genomic_DNA"/>
</dbReference>
<evidence type="ECO:0000259" key="5">
    <source>
        <dbReference type="Pfam" id="PF04234"/>
    </source>
</evidence>
<dbReference type="InterPro" id="IPR007348">
    <property type="entry name" value="CopC_dom"/>
</dbReference>
<dbReference type="GO" id="GO:0042597">
    <property type="term" value="C:periplasmic space"/>
    <property type="evidence" value="ECO:0007669"/>
    <property type="project" value="InterPro"/>
</dbReference>
<dbReference type="GO" id="GO:0005507">
    <property type="term" value="F:copper ion binding"/>
    <property type="evidence" value="ECO:0007669"/>
    <property type="project" value="InterPro"/>
</dbReference>
<dbReference type="InterPro" id="IPR014756">
    <property type="entry name" value="Ig_E-set"/>
</dbReference>
<accession>A0A1G6NAK8</accession>
<dbReference type="InterPro" id="IPR014755">
    <property type="entry name" value="Cu-Rt/internalin_Ig-like"/>
</dbReference>
<dbReference type="GO" id="GO:0030313">
    <property type="term" value="C:cell envelope"/>
    <property type="evidence" value="ECO:0007669"/>
    <property type="project" value="UniProtKB-SubCell"/>
</dbReference>
<keyword evidence="4" id="KW-0186">Copper</keyword>
<evidence type="ECO:0000256" key="3">
    <source>
        <dbReference type="ARBA" id="ARBA00022729"/>
    </source>
</evidence>
<protein>
    <recommendedName>
        <fullName evidence="5">CopC domain-containing protein</fullName>
    </recommendedName>
</protein>
<dbReference type="GO" id="GO:0046688">
    <property type="term" value="P:response to copper ion"/>
    <property type="evidence" value="ECO:0007669"/>
    <property type="project" value="InterPro"/>
</dbReference>
<keyword evidence="3" id="KW-0732">Signal</keyword>
<name>A0A1G6NAK8_9PSEU</name>
<gene>
    <name evidence="6" type="ORF">SAMN05421630_10325</name>
</gene>
<dbReference type="Gene3D" id="2.60.40.1220">
    <property type="match status" value="1"/>
</dbReference>
<dbReference type="Pfam" id="PF04234">
    <property type="entry name" value="CopC"/>
    <property type="match status" value="1"/>
</dbReference>
<proteinExistence type="predicted"/>
<dbReference type="InterPro" id="IPR032694">
    <property type="entry name" value="CopC/D"/>
</dbReference>
<evidence type="ECO:0000313" key="6">
    <source>
        <dbReference type="EMBL" id="SDC64326.1"/>
    </source>
</evidence>
<dbReference type="SUPFAM" id="SSF81296">
    <property type="entry name" value="E set domains"/>
    <property type="match status" value="1"/>
</dbReference>
<evidence type="ECO:0000313" key="7">
    <source>
        <dbReference type="Proteomes" id="UP000199494"/>
    </source>
</evidence>
<sequence>MAGVALLALLGAATPASAHNTLVSSDPAEGAQLEEGPSRVTLTFDQTVQDAGVNQIAVTGPDGGQWIDGDVEVDSNVVSAPLRPLGPAGEYIIGFRILSADGHPVEKEIRFTLTKAGTGTPGSAAATEASPDDTAAPASDSSGGIPVWVWIIAAVVLLGVGVTVALRMGSSGEDKKS</sequence>
<dbReference type="Proteomes" id="UP000199494">
    <property type="component" value="Unassembled WGS sequence"/>
</dbReference>
<evidence type="ECO:0000256" key="1">
    <source>
        <dbReference type="ARBA" id="ARBA00004196"/>
    </source>
</evidence>
<keyword evidence="2" id="KW-0479">Metal-binding</keyword>
<evidence type="ECO:0000256" key="2">
    <source>
        <dbReference type="ARBA" id="ARBA00022723"/>
    </source>
</evidence>
<keyword evidence="7" id="KW-1185">Reference proteome</keyword>
<dbReference type="PANTHER" id="PTHR34820:SF4">
    <property type="entry name" value="INNER MEMBRANE PROTEIN YEBZ"/>
    <property type="match status" value="1"/>
</dbReference>
<dbReference type="PANTHER" id="PTHR34820">
    <property type="entry name" value="INNER MEMBRANE PROTEIN YEBZ"/>
    <property type="match status" value="1"/>
</dbReference>
<evidence type="ECO:0000256" key="4">
    <source>
        <dbReference type="ARBA" id="ARBA00023008"/>
    </source>
</evidence>
<dbReference type="STRING" id="530584.SAMN05421630_10325"/>
<dbReference type="GO" id="GO:0006825">
    <property type="term" value="P:copper ion transport"/>
    <property type="evidence" value="ECO:0007669"/>
    <property type="project" value="InterPro"/>
</dbReference>
<comment type="subcellular location">
    <subcellularLocation>
        <location evidence="1">Cell envelope</location>
    </subcellularLocation>
</comment>
<feature type="domain" description="CopC" evidence="5">
    <location>
        <begin position="19"/>
        <end position="113"/>
    </location>
</feature>
<dbReference type="AlphaFoldDB" id="A0A1G6NAK8"/>